<dbReference type="Proteomes" id="UP000249723">
    <property type="component" value="Unassembled WGS sequence"/>
</dbReference>
<dbReference type="PRINTS" id="PR00320">
    <property type="entry name" value="GPROTEINBRPT"/>
</dbReference>
<dbReference type="PROSITE" id="PS50082">
    <property type="entry name" value="WD_REPEATS_2"/>
    <property type="match status" value="6"/>
</dbReference>
<dbReference type="PROSITE" id="PS50294">
    <property type="entry name" value="WD_REPEATS_REGION"/>
    <property type="match status" value="5"/>
</dbReference>
<reference evidence="11" key="1">
    <citation type="submission" date="2016-10" db="EMBL/GenBank/DDBJ databases">
        <authorList>
            <person name="Jeantristanb JTB J.-T."/>
            <person name="Ricardo R."/>
        </authorList>
    </citation>
    <scope>NUCLEOTIDE SEQUENCE [LARGE SCALE GENOMIC DNA]</scope>
</reference>
<evidence type="ECO:0000256" key="5">
    <source>
        <dbReference type="ARBA" id="ARBA00023163"/>
    </source>
</evidence>
<feature type="region of interest" description="Disordered" evidence="8">
    <location>
        <begin position="44"/>
        <end position="128"/>
    </location>
</feature>
<name>A0A2X0MZM8_9BASI</name>
<feature type="region of interest" description="Disordered" evidence="8">
    <location>
        <begin position="304"/>
        <end position="323"/>
    </location>
</feature>
<feature type="compositionally biased region" description="Polar residues" evidence="8">
    <location>
        <begin position="340"/>
        <end position="358"/>
    </location>
</feature>
<feature type="repeat" description="WD" evidence="7">
    <location>
        <begin position="608"/>
        <end position="649"/>
    </location>
</feature>
<dbReference type="Gene3D" id="2.130.10.10">
    <property type="entry name" value="YVTN repeat-like/Quinoprotein amine dehydrogenase"/>
    <property type="match status" value="2"/>
</dbReference>
<dbReference type="Pfam" id="PF04494">
    <property type="entry name" value="TFIID_NTD2"/>
    <property type="match status" value="1"/>
</dbReference>
<feature type="region of interest" description="Disordered" evidence="8">
    <location>
        <begin position="332"/>
        <end position="366"/>
    </location>
</feature>
<keyword evidence="4" id="KW-0805">Transcription regulation</keyword>
<dbReference type="GO" id="GO:0016251">
    <property type="term" value="F:RNA polymerase II general transcription initiation factor activity"/>
    <property type="evidence" value="ECO:0007669"/>
    <property type="project" value="TreeGrafter"/>
</dbReference>
<evidence type="ECO:0000313" key="10">
    <source>
        <dbReference type="EMBL" id="SDA00102.1"/>
    </source>
</evidence>
<dbReference type="Pfam" id="PF00400">
    <property type="entry name" value="WD40"/>
    <property type="match status" value="6"/>
</dbReference>
<feature type="domain" description="TFIID subunit TAF5 NTD2" evidence="9">
    <location>
        <begin position="138"/>
        <end position="251"/>
    </location>
</feature>
<dbReference type="InterPro" id="IPR015943">
    <property type="entry name" value="WD40/YVTN_repeat-like_dom_sf"/>
</dbReference>
<comment type="subcellular location">
    <subcellularLocation>
        <location evidence="1">Nucleus</location>
    </subcellularLocation>
</comment>
<dbReference type="STRING" id="289078.A0A2X0MZM8"/>
<dbReference type="InterPro" id="IPR007582">
    <property type="entry name" value="TFIID_NTD2"/>
</dbReference>
<dbReference type="SMART" id="SM00320">
    <property type="entry name" value="WD40"/>
    <property type="match status" value="6"/>
</dbReference>
<feature type="repeat" description="WD" evidence="7">
    <location>
        <begin position="474"/>
        <end position="508"/>
    </location>
</feature>
<dbReference type="InterPro" id="IPR036322">
    <property type="entry name" value="WD40_repeat_dom_sf"/>
</dbReference>
<dbReference type="GO" id="GO:0006367">
    <property type="term" value="P:transcription initiation at RNA polymerase II promoter"/>
    <property type="evidence" value="ECO:0007669"/>
    <property type="project" value="TreeGrafter"/>
</dbReference>
<evidence type="ECO:0000256" key="7">
    <source>
        <dbReference type="PROSITE-ProRule" id="PRU00221"/>
    </source>
</evidence>
<keyword evidence="3" id="KW-0677">Repeat</keyword>
<keyword evidence="2 7" id="KW-0853">WD repeat</keyword>
<keyword evidence="5" id="KW-0804">Transcription</keyword>
<evidence type="ECO:0000259" key="9">
    <source>
        <dbReference type="Pfam" id="PF04494"/>
    </source>
</evidence>
<dbReference type="CDD" id="cd08044">
    <property type="entry name" value="TAF5_NTD2"/>
    <property type="match status" value="1"/>
</dbReference>
<dbReference type="OrthoDB" id="10266330at2759"/>
<dbReference type="SUPFAM" id="SSF50978">
    <property type="entry name" value="WD40 repeat-like"/>
    <property type="match status" value="1"/>
</dbReference>
<keyword evidence="6" id="KW-0539">Nucleus</keyword>
<evidence type="ECO:0000256" key="4">
    <source>
        <dbReference type="ARBA" id="ARBA00023015"/>
    </source>
</evidence>
<dbReference type="CDD" id="cd00200">
    <property type="entry name" value="WD40"/>
    <property type="match status" value="1"/>
</dbReference>
<accession>A0A2X0MZM8</accession>
<sequence>MSSLPAASSAPGQTDQSYKAIVDYLTKRGHLKAVAELQTDLANSNTSAAAGNTTAGSATGPGNPSTSTARAGAAASSSSSHPPSPAAALNGGGKAVGLDDFAHRNAPSQPTSRAQTGGAAGERRGPDQAVAAGQMLADPPSWEKGYEGLTAFVHNSLDIHRPELQPILLPLFVHAYLDLVLVGYRKAADQFMNRFGPHHTPSDPHVVRMLSSIRNADHVKESEEATRWRKESYNIRLSERGWGLLLGWLQGGGLALSLEGTESRGRDRVLAIINERVKVDAMPGPPSKTPTGYGLLSDFAGKEPSSKALDPLKLGPAPVDPNLEREVARQVKDDAAQDAMDTSTPSANGINGSTSTSEPKAGPGSTPLAIDFADASPHAENVPLINPVPSDMLPMPQTLRTIDVMREVEKVREARKRIKLSAEAYVAVPATTTMNGANGDKVGVPLGQVTEAAKPSVCIFTIHDAGDRSFYPSLTTTAFSDDSTMMAAAFSDSYIRLWSLKGGKLQAFKNDLNPDEVKEGQCQLNFIPRGTTKLIPNVALATVNDLKKIREKAAPTSRKLIGHSGPVYALSFDPVPGPSGPPRYLLSASQDATVRLWSLETFTNLVAYRGHREPVWDVEWGPRGIYFATASRDRTARLWSSDKTHALRIFAGHLSDVNTHRLVLNRSCVHAQCVRFHPNSLYIATGSSDRTCRLWDVQKGTCVRVFVGHRDAVTCLAMSPDGRFLASAADDLTINLWDLASGRLIKSMTGHTSSIYSLSFSAESTVLVSGSADATVRVWDVLSNPYAAEMNGELIPGSGRRAGMGGSLGSVTRMSFEQVKGSARRASLVASGLGGGGGGGGGAGGNGGSAAAGGMGSGGVLGEGGKGQWVKGTLAEKEAKESPDLLATLATKRTPVLAVKFTPRNLCLAAGPMQEVE</sequence>
<evidence type="ECO:0000313" key="11">
    <source>
        <dbReference type="Proteomes" id="UP000249723"/>
    </source>
</evidence>
<dbReference type="InterPro" id="IPR019775">
    <property type="entry name" value="WD40_repeat_CS"/>
</dbReference>
<feature type="compositionally biased region" description="Polar residues" evidence="8">
    <location>
        <begin position="106"/>
        <end position="115"/>
    </location>
</feature>
<gene>
    <name evidence="10" type="ORF">BZ3500_MVSOF-1268-A1-R1_CHR9G10444</name>
</gene>
<protein>
    <submittedName>
        <fullName evidence="10">BZ3500_MvSof-1268-A1-R1_Chr9g10444 protein</fullName>
    </submittedName>
</protein>
<dbReference type="SUPFAM" id="SSF160897">
    <property type="entry name" value="Taf5 N-terminal domain-like"/>
    <property type="match status" value="1"/>
</dbReference>
<dbReference type="PANTHER" id="PTHR19879">
    <property type="entry name" value="TRANSCRIPTION INITIATION FACTOR TFIID"/>
    <property type="match status" value="1"/>
</dbReference>
<dbReference type="InterPro" id="IPR001680">
    <property type="entry name" value="WD40_rpt"/>
</dbReference>
<dbReference type="EMBL" id="FMWP01000107">
    <property type="protein sequence ID" value="SDA00102.1"/>
    <property type="molecule type" value="Genomic_DNA"/>
</dbReference>
<feature type="repeat" description="WD" evidence="7">
    <location>
        <begin position="748"/>
        <end position="789"/>
    </location>
</feature>
<evidence type="ECO:0000256" key="2">
    <source>
        <dbReference type="ARBA" id="ARBA00022574"/>
    </source>
</evidence>
<dbReference type="PANTHER" id="PTHR19879:SF1">
    <property type="entry name" value="CANNONBALL-RELATED"/>
    <property type="match status" value="1"/>
</dbReference>
<feature type="repeat" description="WD" evidence="7">
    <location>
        <begin position="560"/>
        <end position="607"/>
    </location>
</feature>
<dbReference type="PROSITE" id="PS00678">
    <property type="entry name" value="WD_REPEATS_1"/>
    <property type="match status" value="3"/>
</dbReference>
<dbReference type="Gene3D" id="1.25.40.500">
    <property type="entry name" value="TFIID subunit TAF5, NTD2 domain"/>
    <property type="match status" value="1"/>
</dbReference>
<evidence type="ECO:0000256" key="1">
    <source>
        <dbReference type="ARBA" id="ARBA00004123"/>
    </source>
</evidence>
<dbReference type="AlphaFoldDB" id="A0A2X0MZM8"/>
<evidence type="ECO:0000256" key="8">
    <source>
        <dbReference type="SAM" id="MobiDB-lite"/>
    </source>
</evidence>
<dbReference type="InterPro" id="IPR020472">
    <property type="entry name" value="WD40_PAC1"/>
</dbReference>
<evidence type="ECO:0000256" key="6">
    <source>
        <dbReference type="ARBA" id="ARBA00023242"/>
    </source>
</evidence>
<feature type="compositionally biased region" description="Low complexity" evidence="8">
    <location>
        <begin position="44"/>
        <end position="81"/>
    </location>
</feature>
<organism evidence="10 11">
    <name type="scientific">Microbotryum saponariae</name>
    <dbReference type="NCBI Taxonomy" id="289078"/>
    <lineage>
        <taxon>Eukaryota</taxon>
        <taxon>Fungi</taxon>
        <taxon>Dikarya</taxon>
        <taxon>Basidiomycota</taxon>
        <taxon>Pucciniomycotina</taxon>
        <taxon>Microbotryomycetes</taxon>
        <taxon>Microbotryales</taxon>
        <taxon>Microbotryaceae</taxon>
        <taxon>Microbotryum</taxon>
    </lineage>
</organism>
<dbReference type="GO" id="GO:0005669">
    <property type="term" value="C:transcription factor TFIID complex"/>
    <property type="evidence" value="ECO:0007669"/>
    <property type="project" value="TreeGrafter"/>
</dbReference>
<feature type="repeat" description="WD" evidence="7">
    <location>
        <begin position="674"/>
        <end position="705"/>
    </location>
</feature>
<feature type="repeat" description="WD" evidence="7">
    <location>
        <begin position="706"/>
        <end position="747"/>
    </location>
</feature>
<evidence type="ECO:0000256" key="3">
    <source>
        <dbReference type="ARBA" id="ARBA00022737"/>
    </source>
</evidence>
<proteinExistence type="predicted"/>
<dbReference type="InterPro" id="IPR037264">
    <property type="entry name" value="TFIID_NTD2_sf"/>
</dbReference>
<keyword evidence="11" id="KW-1185">Reference proteome</keyword>